<evidence type="ECO:0000259" key="5">
    <source>
        <dbReference type="PROSITE" id="PS51462"/>
    </source>
</evidence>
<protein>
    <submittedName>
        <fullName evidence="6">NUDIX domain-containing protein</fullName>
    </submittedName>
</protein>
<dbReference type="OrthoDB" id="9761969at2"/>
<comment type="cofactor">
    <cofactor evidence="1">
        <name>Mg(2+)</name>
        <dbReference type="ChEBI" id="CHEBI:18420"/>
    </cofactor>
</comment>
<dbReference type="EMBL" id="CP039690">
    <property type="protein sequence ID" value="QCI69016.1"/>
    <property type="molecule type" value="Genomic_DNA"/>
</dbReference>
<dbReference type="InterPro" id="IPR000086">
    <property type="entry name" value="NUDIX_hydrolase_dom"/>
</dbReference>
<sequence length="156" mass="18092">MIHRQAVRAILLTPDNEVLLMRLVLEGFGPFWIAPGGGIEAGEGMEQAMRRELKEEVGLDRFEMGPLIWRRQHTFTYGGRRLCQREDYFAIHVRRFDPVMSDEIEVKVLDSFRWWTPAELCQASERLTPLALADIVERYLTIGPPRELPEIEVLVD</sequence>
<dbReference type="PANTHER" id="PTHR43046:SF12">
    <property type="entry name" value="GDP-MANNOSE MANNOSYL HYDROLASE"/>
    <property type="match status" value="1"/>
</dbReference>
<dbReference type="PROSITE" id="PS51462">
    <property type="entry name" value="NUDIX"/>
    <property type="match status" value="1"/>
</dbReference>
<name>A0A4D7BJ11_9HYPH</name>
<evidence type="ECO:0000256" key="2">
    <source>
        <dbReference type="ARBA" id="ARBA00022801"/>
    </source>
</evidence>
<dbReference type="KEGG" id="pstg:E8M01_02880"/>
<evidence type="ECO:0000256" key="3">
    <source>
        <dbReference type="ARBA" id="ARBA00022842"/>
    </source>
</evidence>
<dbReference type="PANTHER" id="PTHR43046">
    <property type="entry name" value="GDP-MANNOSE MANNOSYL HYDROLASE"/>
    <property type="match status" value="1"/>
</dbReference>
<dbReference type="Proteomes" id="UP000298781">
    <property type="component" value="Chromosome"/>
</dbReference>
<reference evidence="6 7" key="1">
    <citation type="submission" date="2019-04" db="EMBL/GenBank/DDBJ databases">
        <title>Phreatobacter aquaticus sp. nov.</title>
        <authorList>
            <person name="Choi A."/>
        </authorList>
    </citation>
    <scope>NUCLEOTIDE SEQUENCE [LARGE SCALE GENOMIC DNA]</scope>
    <source>
        <strain evidence="6 7">KCTC 52518</strain>
    </source>
</reference>
<dbReference type="Gene3D" id="3.90.79.10">
    <property type="entry name" value="Nucleoside Triphosphate Pyrophosphohydrolase"/>
    <property type="match status" value="1"/>
</dbReference>
<dbReference type="PRINTS" id="PR00502">
    <property type="entry name" value="NUDIXFAMILY"/>
</dbReference>
<keyword evidence="2 4" id="KW-0378">Hydrolase</keyword>
<evidence type="ECO:0000313" key="6">
    <source>
        <dbReference type="EMBL" id="QCI69016.1"/>
    </source>
</evidence>
<keyword evidence="7" id="KW-1185">Reference proteome</keyword>
<dbReference type="CDD" id="cd04685">
    <property type="entry name" value="NUDIX_Hydrolase"/>
    <property type="match status" value="1"/>
</dbReference>
<proteinExistence type="inferred from homology"/>
<comment type="similarity">
    <text evidence="4">Belongs to the Nudix hydrolase family.</text>
</comment>
<dbReference type="SUPFAM" id="SSF55811">
    <property type="entry name" value="Nudix"/>
    <property type="match status" value="1"/>
</dbReference>
<dbReference type="Pfam" id="PF00293">
    <property type="entry name" value="NUDIX"/>
    <property type="match status" value="1"/>
</dbReference>
<dbReference type="InterPro" id="IPR020476">
    <property type="entry name" value="Nudix_hydrolase"/>
</dbReference>
<dbReference type="GO" id="GO:0016787">
    <property type="term" value="F:hydrolase activity"/>
    <property type="evidence" value="ECO:0007669"/>
    <property type="project" value="UniProtKB-KW"/>
</dbReference>
<dbReference type="PROSITE" id="PS00893">
    <property type="entry name" value="NUDIX_BOX"/>
    <property type="match status" value="1"/>
</dbReference>
<feature type="domain" description="Nudix hydrolase" evidence="5">
    <location>
        <begin position="2"/>
        <end position="138"/>
    </location>
</feature>
<gene>
    <name evidence="6" type="ORF">E8M01_02880</name>
</gene>
<evidence type="ECO:0000256" key="1">
    <source>
        <dbReference type="ARBA" id="ARBA00001946"/>
    </source>
</evidence>
<evidence type="ECO:0000256" key="4">
    <source>
        <dbReference type="RuleBase" id="RU003476"/>
    </source>
</evidence>
<organism evidence="6 7">
    <name type="scientific">Phreatobacter stygius</name>
    <dbReference type="NCBI Taxonomy" id="1940610"/>
    <lineage>
        <taxon>Bacteria</taxon>
        <taxon>Pseudomonadati</taxon>
        <taxon>Pseudomonadota</taxon>
        <taxon>Alphaproteobacteria</taxon>
        <taxon>Hyphomicrobiales</taxon>
        <taxon>Phreatobacteraceae</taxon>
        <taxon>Phreatobacter</taxon>
    </lineage>
</organism>
<dbReference type="AlphaFoldDB" id="A0A4D7BJ11"/>
<accession>A0A4D7BJ11</accession>
<dbReference type="InterPro" id="IPR015797">
    <property type="entry name" value="NUDIX_hydrolase-like_dom_sf"/>
</dbReference>
<dbReference type="InterPro" id="IPR020084">
    <property type="entry name" value="NUDIX_hydrolase_CS"/>
</dbReference>
<keyword evidence="3" id="KW-0460">Magnesium</keyword>
<evidence type="ECO:0000313" key="7">
    <source>
        <dbReference type="Proteomes" id="UP000298781"/>
    </source>
</evidence>